<dbReference type="OrthoDB" id="1376297at2"/>
<keyword evidence="3" id="KW-0449">Lipoprotein</keyword>
<organism evidence="3 4">
    <name type="scientific">Flavobacterium johnsoniae (strain ATCC 17061 / DSM 2064 / JCM 8514 / BCRC 14874 / CCUG 350202 / NBRC 14942 / NCIMB 11054 / UW101)</name>
    <name type="common">Cytophaga johnsonae</name>
    <dbReference type="NCBI Taxonomy" id="376686"/>
    <lineage>
        <taxon>Bacteria</taxon>
        <taxon>Pseudomonadati</taxon>
        <taxon>Bacteroidota</taxon>
        <taxon>Flavobacteriia</taxon>
        <taxon>Flavobacteriales</taxon>
        <taxon>Flavobacteriaceae</taxon>
        <taxon>Flavobacterium</taxon>
    </lineage>
</organism>
<gene>
    <name evidence="3" type="ordered locus">Fjoh_2084</name>
</gene>
<sequence length="78" mass="8489">MKRKLYLVGVVFISLLAFSCSTYDLEDSNSGGKIVRTSDKGLINESNEKIIDSSTVVKPSDAEIDSDGEPSNPKPPRK</sequence>
<protein>
    <submittedName>
        <fullName evidence="3">Hypothetical lipoprotein</fullName>
    </submittedName>
</protein>
<feature type="chain" id="PRO_5030164499" evidence="2">
    <location>
        <begin position="23"/>
        <end position="78"/>
    </location>
</feature>
<dbReference type="PROSITE" id="PS51257">
    <property type="entry name" value="PROKAR_LIPOPROTEIN"/>
    <property type="match status" value="1"/>
</dbReference>
<dbReference type="KEGG" id="fjo:Fjoh_2084"/>
<dbReference type="RefSeq" id="WP_012024154.1">
    <property type="nucleotide sequence ID" value="NC_009441.1"/>
</dbReference>
<feature type="region of interest" description="Disordered" evidence="1">
    <location>
        <begin position="54"/>
        <end position="78"/>
    </location>
</feature>
<name>A5FI59_FLAJ1</name>
<evidence type="ECO:0000313" key="4">
    <source>
        <dbReference type="Proteomes" id="UP000006694"/>
    </source>
</evidence>
<dbReference type="HOGENOM" id="CLU_2616818_0_0_10"/>
<reference evidence="3 4" key="1">
    <citation type="journal article" date="2009" name="Appl. Environ. Microbiol.">
        <title>Novel features of the polysaccharide-digesting gliding bacterium Flavobacterium johnsoniae as revealed by genome sequence analysis.</title>
        <authorList>
            <person name="McBride M.J."/>
            <person name="Xie G."/>
            <person name="Martens E.C."/>
            <person name="Lapidus A."/>
            <person name="Henrissat B."/>
            <person name="Rhodes R.G."/>
            <person name="Goltsman E."/>
            <person name="Wang W."/>
            <person name="Xu J."/>
            <person name="Hunnicutt D.W."/>
            <person name="Staroscik A.M."/>
            <person name="Hoover T.R."/>
            <person name="Cheng Y.Q."/>
            <person name="Stein J.L."/>
        </authorList>
    </citation>
    <scope>NUCLEOTIDE SEQUENCE [LARGE SCALE GENOMIC DNA]</scope>
    <source>
        <strain evidence="4">ATCC 17061 / DSM 2064 / JCM 8514 / BCRC 14874 / CCUG 350202 / NBRC 14942 / NCIMB 11054 / UW101</strain>
    </source>
</reference>
<evidence type="ECO:0000256" key="1">
    <source>
        <dbReference type="SAM" id="MobiDB-lite"/>
    </source>
</evidence>
<keyword evidence="2" id="KW-0732">Signal</keyword>
<dbReference type="AlphaFoldDB" id="A5FI59"/>
<proteinExistence type="predicted"/>
<dbReference type="EMBL" id="CP000685">
    <property type="protein sequence ID" value="ABQ05114.1"/>
    <property type="molecule type" value="Genomic_DNA"/>
</dbReference>
<dbReference type="GeneID" id="31764986"/>
<dbReference type="STRING" id="376686.Fjoh_2084"/>
<evidence type="ECO:0000313" key="3">
    <source>
        <dbReference type="EMBL" id="ABQ05114.1"/>
    </source>
</evidence>
<feature type="signal peptide" evidence="2">
    <location>
        <begin position="1"/>
        <end position="22"/>
    </location>
</feature>
<accession>A5FI59</accession>
<keyword evidence="4" id="KW-1185">Reference proteome</keyword>
<evidence type="ECO:0000256" key="2">
    <source>
        <dbReference type="SAM" id="SignalP"/>
    </source>
</evidence>
<dbReference type="Proteomes" id="UP000006694">
    <property type="component" value="Chromosome"/>
</dbReference>